<accession>A0A9N9EI99</accession>
<dbReference type="OrthoDB" id="4062651at2759"/>
<proteinExistence type="predicted"/>
<organism evidence="1 2">
    <name type="scientific">Paraglomus brasilianum</name>
    <dbReference type="NCBI Taxonomy" id="144538"/>
    <lineage>
        <taxon>Eukaryota</taxon>
        <taxon>Fungi</taxon>
        <taxon>Fungi incertae sedis</taxon>
        <taxon>Mucoromycota</taxon>
        <taxon>Glomeromycotina</taxon>
        <taxon>Glomeromycetes</taxon>
        <taxon>Paraglomerales</taxon>
        <taxon>Paraglomeraceae</taxon>
        <taxon>Paraglomus</taxon>
    </lineage>
</organism>
<sequence>ENVHLVKQQLCAPSSIGSKKRMFFMNQEENIILTPNCQGPSVVLYQDVFSQFLNDLNDQTLKVTAEDYKWTRELLSLMATSYSNETDRWKAFNEHFSELISYTIETSNTDGTINGIICTIPVFGKYGARIILEMQNEIGEGNNDPTIQAAVEYAKFWADEPV</sequence>
<keyword evidence="2" id="KW-1185">Reference proteome</keyword>
<evidence type="ECO:0000313" key="1">
    <source>
        <dbReference type="EMBL" id="CAG8680822.1"/>
    </source>
</evidence>
<feature type="non-terminal residue" evidence="1">
    <location>
        <position position="162"/>
    </location>
</feature>
<dbReference type="AlphaFoldDB" id="A0A9N9EI99"/>
<feature type="non-terminal residue" evidence="1">
    <location>
        <position position="1"/>
    </location>
</feature>
<dbReference type="Proteomes" id="UP000789739">
    <property type="component" value="Unassembled WGS sequence"/>
</dbReference>
<evidence type="ECO:0000313" key="2">
    <source>
        <dbReference type="Proteomes" id="UP000789739"/>
    </source>
</evidence>
<reference evidence="1" key="1">
    <citation type="submission" date="2021-06" db="EMBL/GenBank/DDBJ databases">
        <authorList>
            <person name="Kallberg Y."/>
            <person name="Tangrot J."/>
            <person name="Rosling A."/>
        </authorList>
    </citation>
    <scope>NUCLEOTIDE SEQUENCE</scope>
    <source>
        <strain evidence="1">BR232B</strain>
    </source>
</reference>
<protein>
    <submittedName>
        <fullName evidence="1">2680_t:CDS:1</fullName>
    </submittedName>
</protein>
<gene>
    <name evidence="1" type="ORF">PBRASI_LOCUS11796</name>
</gene>
<dbReference type="EMBL" id="CAJVPI010006935">
    <property type="protein sequence ID" value="CAG8680822.1"/>
    <property type="molecule type" value="Genomic_DNA"/>
</dbReference>
<name>A0A9N9EI99_9GLOM</name>
<comment type="caution">
    <text evidence="1">The sequence shown here is derived from an EMBL/GenBank/DDBJ whole genome shotgun (WGS) entry which is preliminary data.</text>
</comment>